<dbReference type="EMBL" id="JABSTU010000010">
    <property type="protein sequence ID" value="KAH8019106.1"/>
    <property type="molecule type" value="Genomic_DNA"/>
</dbReference>
<feature type="region of interest" description="Disordered" evidence="1">
    <location>
        <begin position="1"/>
        <end position="25"/>
    </location>
</feature>
<name>A0A9J6DB06_RHIMP</name>
<evidence type="ECO:0000313" key="3">
    <source>
        <dbReference type="Proteomes" id="UP000821866"/>
    </source>
</evidence>
<dbReference type="Proteomes" id="UP000821866">
    <property type="component" value="Chromosome 8"/>
</dbReference>
<keyword evidence="3" id="KW-1185">Reference proteome</keyword>
<sequence>MHSSQPKRLSEKKKKRSAPVSGVCSANIRKPGKYVATRYFTQGEQSGGYQRRTRDVWQERGKGCKSARVERRGRMWTRQAKPEATAASRLAHADEPIGNPKRRGSGRVAAAQFVRVGRGGVTERSRGSPQGSPPEGCHRQMASAGRRPPPPEQPPRRDGGAKMAAAGKAWVAPRTALTADVLPKTARPSSTLPRAHYKIRGRQHTT</sequence>
<accession>A0A9J6DB06</accession>
<evidence type="ECO:0000256" key="1">
    <source>
        <dbReference type="SAM" id="MobiDB-lite"/>
    </source>
</evidence>
<gene>
    <name evidence="2" type="ORF">HPB51_016744</name>
</gene>
<proteinExistence type="predicted"/>
<reference evidence="2" key="2">
    <citation type="submission" date="2021-09" db="EMBL/GenBank/DDBJ databases">
        <authorList>
            <person name="Jia N."/>
            <person name="Wang J."/>
            <person name="Shi W."/>
            <person name="Du L."/>
            <person name="Sun Y."/>
            <person name="Zhan W."/>
            <person name="Jiang J."/>
            <person name="Wang Q."/>
            <person name="Zhang B."/>
            <person name="Ji P."/>
            <person name="Sakyi L.B."/>
            <person name="Cui X."/>
            <person name="Yuan T."/>
            <person name="Jiang B."/>
            <person name="Yang W."/>
            <person name="Lam T.T.-Y."/>
            <person name="Chang Q."/>
            <person name="Ding S."/>
            <person name="Wang X."/>
            <person name="Zhu J."/>
            <person name="Ruan X."/>
            <person name="Zhao L."/>
            <person name="Wei J."/>
            <person name="Que T."/>
            <person name="Du C."/>
            <person name="Cheng J."/>
            <person name="Dai P."/>
            <person name="Han X."/>
            <person name="Huang E."/>
            <person name="Gao Y."/>
            <person name="Liu J."/>
            <person name="Shao H."/>
            <person name="Ye R."/>
            <person name="Li L."/>
            <person name="Wei W."/>
            <person name="Wang X."/>
            <person name="Wang C."/>
            <person name="Huo Q."/>
            <person name="Li W."/>
            <person name="Guo W."/>
            <person name="Chen H."/>
            <person name="Chen S."/>
            <person name="Zhou L."/>
            <person name="Zhou L."/>
            <person name="Ni X."/>
            <person name="Tian J."/>
            <person name="Zhou Y."/>
            <person name="Sheng Y."/>
            <person name="Liu T."/>
            <person name="Pan Y."/>
            <person name="Xia L."/>
            <person name="Li J."/>
            <person name="Zhao F."/>
            <person name="Cao W."/>
        </authorList>
    </citation>
    <scope>NUCLEOTIDE SEQUENCE</scope>
    <source>
        <strain evidence="2">Rmic-2018</strain>
        <tissue evidence="2">Larvae</tissue>
    </source>
</reference>
<organism evidence="2 3">
    <name type="scientific">Rhipicephalus microplus</name>
    <name type="common">Cattle tick</name>
    <name type="synonym">Boophilus microplus</name>
    <dbReference type="NCBI Taxonomy" id="6941"/>
    <lineage>
        <taxon>Eukaryota</taxon>
        <taxon>Metazoa</taxon>
        <taxon>Ecdysozoa</taxon>
        <taxon>Arthropoda</taxon>
        <taxon>Chelicerata</taxon>
        <taxon>Arachnida</taxon>
        <taxon>Acari</taxon>
        <taxon>Parasitiformes</taxon>
        <taxon>Ixodida</taxon>
        <taxon>Ixodoidea</taxon>
        <taxon>Ixodidae</taxon>
        <taxon>Rhipicephalinae</taxon>
        <taxon>Rhipicephalus</taxon>
        <taxon>Boophilus</taxon>
    </lineage>
</organism>
<reference evidence="2" key="1">
    <citation type="journal article" date="2020" name="Cell">
        <title>Large-Scale Comparative Analyses of Tick Genomes Elucidate Their Genetic Diversity and Vector Capacities.</title>
        <authorList>
            <consortium name="Tick Genome and Microbiome Consortium (TIGMIC)"/>
            <person name="Jia N."/>
            <person name="Wang J."/>
            <person name="Shi W."/>
            <person name="Du L."/>
            <person name="Sun Y."/>
            <person name="Zhan W."/>
            <person name="Jiang J.F."/>
            <person name="Wang Q."/>
            <person name="Zhang B."/>
            <person name="Ji P."/>
            <person name="Bell-Sakyi L."/>
            <person name="Cui X.M."/>
            <person name="Yuan T.T."/>
            <person name="Jiang B.G."/>
            <person name="Yang W.F."/>
            <person name="Lam T.T."/>
            <person name="Chang Q.C."/>
            <person name="Ding S.J."/>
            <person name="Wang X.J."/>
            <person name="Zhu J.G."/>
            <person name="Ruan X.D."/>
            <person name="Zhao L."/>
            <person name="Wei J.T."/>
            <person name="Ye R.Z."/>
            <person name="Que T.C."/>
            <person name="Du C.H."/>
            <person name="Zhou Y.H."/>
            <person name="Cheng J.X."/>
            <person name="Dai P.F."/>
            <person name="Guo W.B."/>
            <person name="Han X.H."/>
            <person name="Huang E.J."/>
            <person name="Li L.F."/>
            <person name="Wei W."/>
            <person name="Gao Y.C."/>
            <person name="Liu J.Z."/>
            <person name="Shao H.Z."/>
            <person name="Wang X."/>
            <person name="Wang C.C."/>
            <person name="Yang T.C."/>
            <person name="Huo Q.B."/>
            <person name="Li W."/>
            <person name="Chen H.Y."/>
            <person name="Chen S.E."/>
            <person name="Zhou L.G."/>
            <person name="Ni X.B."/>
            <person name="Tian J.H."/>
            <person name="Sheng Y."/>
            <person name="Liu T."/>
            <person name="Pan Y.S."/>
            <person name="Xia L.Y."/>
            <person name="Li J."/>
            <person name="Zhao F."/>
            <person name="Cao W.C."/>
        </authorList>
    </citation>
    <scope>NUCLEOTIDE SEQUENCE</scope>
    <source>
        <strain evidence="2">Rmic-2018</strain>
    </source>
</reference>
<feature type="compositionally biased region" description="Basic and acidic residues" evidence="1">
    <location>
        <begin position="52"/>
        <end position="73"/>
    </location>
</feature>
<comment type="caution">
    <text evidence="2">The sequence shown here is derived from an EMBL/GenBank/DDBJ whole genome shotgun (WGS) entry which is preliminary data.</text>
</comment>
<protein>
    <submittedName>
        <fullName evidence="2">Uncharacterized protein</fullName>
    </submittedName>
</protein>
<feature type="region of interest" description="Disordered" evidence="1">
    <location>
        <begin position="43"/>
        <end position="206"/>
    </location>
</feature>
<feature type="compositionally biased region" description="Basic residues" evidence="1">
    <location>
        <begin position="195"/>
        <end position="206"/>
    </location>
</feature>
<dbReference type="AlphaFoldDB" id="A0A9J6DB06"/>
<evidence type="ECO:0000313" key="2">
    <source>
        <dbReference type="EMBL" id="KAH8019106.1"/>
    </source>
</evidence>